<proteinExistence type="predicted"/>
<evidence type="ECO:0000259" key="1">
    <source>
        <dbReference type="PROSITE" id="PS50053"/>
    </source>
</evidence>
<protein>
    <recommendedName>
        <fullName evidence="1">Ubiquitin-like domain-containing protein</fullName>
    </recommendedName>
</protein>
<feature type="domain" description="Ubiquitin-like" evidence="1">
    <location>
        <begin position="37"/>
        <end position="96"/>
    </location>
</feature>
<dbReference type="GO" id="GO:0051787">
    <property type="term" value="F:misfolded protein binding"/>
    <property type="evidence" value="ECO:0007669"/>
    <property type="project" value="TreeGrafter"/>
</dbReference>
<dbReference type="Gene3D" id="3.10.20.90">
    <property type="entry name" value="Phosphatidylinositol 3-kinase Catalytic Subunit, Chain A, domain 1"/>
    <property type="match status" value="1"/>
</dbReference>
<keyword evidence="3" id="KW-1185">Reference proteome</keyword>
<dbReference type="EMBL" id="JAKCXM010000219">
    <property type="protein sequence ID" value="KAJ0398357.1"/>
    <property type="molecule type" value="Genomic_DNA"/>
</dbReference>
<gene>
    <name evidence="2" type="ORF">P43SY_004223</name>
</gene>
<dbReference type="Proteomes" id="UP001209570">
    <property type="component" value="Unassembled WGS sequence"/>
</dbReference>
<dbReference type="CDD" id="cd17039">
    <property type="entry name" value="Ubl_ubiquitin_like"/>
    <property type="match status" value="1"/>
</dbReference>
<name>A0AAD5LGL0_PYTIN</name>
<evidence type="ECO:0000313" key="2">
    <source>
        <dbReference type="EMBL" id="KAJ0398357.1"/>
    </source>
</evidence>
<dbReference type="PROSITE" id="PS50053">
    <property type="entry name" value="UBIQUITIN_2"/>
    <property type="match status" value="1"/>
</dbReference>
<evidence type="ECO:0000313" key="3">
    <source>
        <dbReference type="Proteomes" id="UP001209570"/>
    </source>
</evidence>
<reference evidence="2" key="1">
    <citation type="submission" date="2021-12" db="EMBL/GenBank/DDBJ databases">
        <title>Prjna785345.</title>
        <authorList>
            <person name="Rujirawat T."/>
            <person name="Krajaejun T."/>
        </authorList>
    </citation>
    <scope>NUCLEOTIDE SEQUENCE</scope>
    <source>
        <strain evidence="2">Pi057C3</strain>
    </source>
</reference>
<comment type="caution">
    <text evidence="2">The sequence shown here is derived from an EMBL/GenBank/DDBJ whole genome shotgun (WGS) entry which is preliminary data.</text>
</comment>
<accession>A0AAD5LGL0</accession>
<sequence length="440" mass="49353">MDQLFSFPAAAAEMTLPAGSQSEEGDASGDVTPPPVLLLRLKMLDERVIDLTVRRDITVAEFRVHVERATQVPIGLQRLIYRGKLLKDGSSPQPYDTPPMSPPAVLMTAIELDPLPSSCPGGDDGKSSAFVATGASGLSFQAGGSILQAIASLRDEQRLYQERLHDTARVTETIRSIYLNHGVDAVARTLLSWWTPPSTDFCFELAREALSRVECFRMPRGATSVNCWGWKVQSHLSRKKGLCFSLSKCFVDSPSRPLSIERLAQTIWDARADSAAASRLGVGFVEALLSVVAQVNDKMIIVHRTLRDSRQAWCVRTLYLLFWVEHEDGRIDVISRDLDRTASDTWDANAHRIAEDMKEEWVDCFTWTTFRKLNRESWDDRLKESLQPPADESTRAVWLVDYAGNWPSAFAVGMGRWQREMLLMVLRWQMNNVEPVVGLA</sequence>
<dbReference type="InterPro" id="IPR000626">
    <property type="entry name" value="Ubiquitin-like_dom"/>
</dbReference>
<dbReference type="AlphaFoldDB" id="A0AAD5LGL0"/>
<organism evidence="2 3">
    <name type="scientific">Pythium insidiosum</name>
    <name type="common">Pythiosis disease agent</name>
    <dbReference type="NCBI Taxonomy" id="114742"/>
    <lineage>
        <taxon>Eukaryota</taxon>
        <taxon>Sar</taxon>
        <taxon>Stramenopiles</taxon>
        <taxon>Oomycota</taxon>
        <taxon>Peronosporomycetes</taxon>
        <taxon>Pythiales</taxon>
        <taxon>Pythiaceae</taxon>
        <taxon>Pythium</taxon>
    </lineage>
</organism>
<dbReference type="SUPFAM" id="SSF54236">
    <property type="entry name" value="Ubiquitin-like"/>
    <property type="match status" value="1"/>
</dbReference>
<dbReference type="GO" id="GO:0071818">
    <property type="term" value="C:BAT3 complex"/>
    <property type="evidence" value="ECO:0007669"/>
    <property type="project" value="TreeGrafter"/>
</dbReference>
<dbReference type="PANTHER" id="PTHR15204:SF0">
    <property type="entry name" value="LARGE PROLINE-RICH PROTEIN BAG6"/>
    <property type="match status" value="1"/>
</dbReference>
<dbReference type="Pfam" id="PF00240">
    <property type="entry name" value="ubiquitin"/>
    <property type="match status" value="1"/>
</dbReference>
<dbReference type="GO" id="GO:0036503">
    <property type="term" value="P:ERAD pathway"/>
    <property type="evidence" value="ECO:0007669"/>
    <property type="project" value="TreeGrafter"/>
</dbReference>
<dbReference type="InterPro" id="IPR029071">
    <property type="entry name" value="Ubiquitin-like_domsf"/>
</dbReference>
<dbReference type="SMART" id="SM00213">
    <property type="entry name" value="UBQ"/>
    <property type="match status" value="1"/>
</dbReference>
<dbReference type="GO" id="GO:0031593">
    <property type="term" value="F:polyubiquitin modification-dependent protein binding"/>
    <property type="evidence" value="ECO:0007669"/>
    <property type="project" value="TreeGrafter"/>
</dbReference>
<dbReference type="PANTHER" id="PTHR15204">
    <property type="entry name" value="LARGE PROLINE-RICH PROTEIN BAG6"/>
    <property type="match status" value="1"/>
</dbReference>